<name>A0A844ZHC0_9SPHN</name>
<sequence length="907" mass="99131">MPSPSEGLLKIRPLSGSDADAQVIAPSLEAMPITPASFAAPTSERLDTQEGAQLLADALRLSLRRGAGPFRSAAHLGVEPRAYQLVPLMVALKQSVARLLIADDVGIGKTIEAGLILREWLDRGTVDSFAVLCPPHLVDQWVTELAEKFDVDAVAVTSARARSLERGLPTSQSLFEAYPFTVVSLDYIKADSRRDDFARACPPLVIVDEAHTCVGGERGKHQRFELLQSLASDPDRHLLLLTATPHSGDVAAYDRLLGLIHADLTGGPEAGDANARERYARRLAQHFVQRRRPDIQDSWEEKRAFARHETKEAPYALSGDFATFQEDVLDYCLEVTERAGADKKTRRLAFWGTLALMRCVGSSPAAAASALTNRLSGTSDATAIEPVVFDAEDGVMDEGDIEPATAIEASEEQTVLSRLIDTAHRLDGRRDEDPKVRALLAELTPLLKQGANPVIFCRFIATAEALGEVLRETYPKFEVAVVTGTLTPDERRERVAALEAHDKRILVATDCLSEGINLQSAFDTVVHYDLSWNPTRHQQREGRVDRFGQQAEIVRSVMMYGENSAIDGAVLNVIIRKAKEIEKATGVNVPMPEDQDSVTSALMQAVLLRNDGSRTQYVFDFDTSAERFEMAWRDTAEGAKASRARYAQGALKPDEVIPEWRRMRALNGGPEEVARFTDRALRRVQAPLERKGDFTLAHLDSLPETMRDQLSVRGLKGTRKISFADDLRPNVTHVGRVHPIVAVLAETLAEGALDPIGAEGNPLGRAGVWRTPDVSQMTTLLLLRLRFQLVTSGRTNRLLLAEEAVGIAFTGISNEATAEGVEALELLEAQASSDIDPAARTRQIENALGRLETYQQAIRKLAVERAATLSDDHLRLTEAAGGGATVKVTPVLPADIIGLYVLLPEAN</sequence>
<dbReference type="Pfam" id="PF00271">
    <property type="entry name" value="Helicase_C"/>
    <property type="match status" value="1"/>
</dbReference>
<dbReference type="GO" id="GO:0005524">
    <property type="term" value="F:ATP binding"/>
    <property type="evidence" value="ECO:0007669"/>
    <property type="project" value="UniProtKB-KW"/>
</dbReference>
<dbReference type="InterPro" id="IPR001650">
    <property type="entry name" value="Helicase_C-like"/>
</dbReference>
<keyword evidence="4" id="KW-0067">ATP-binding</keyword>
<evidence type="ECO:0000256" key="1">
    <source>
        <dbReference type="ARBA" id="ARBA00022741"/>
    </source>
</evidence>
<accession>A0A844ZHC0</accession>
<reference evidence="7 8" key="1">
    <citation type="submission" date="2019-12" db="EMBL/GenBank/DDBJ databases">
        <title>Genomic-based taxomic classification of the family Erythrobacteraceae.</title>
        <authorList>
            <person name="Xu L."/>
        </authorList>
    </citation>
    <scope>NUCLEOTIDE SEQUENCE [LARGE SCALE GENOMIC DNA]</scope>
    <source>
        <strain evidence="7 8">JCM 16339</strain>
    </source>
</reference>
<dbReference type="PROSITE" id="PS51192">
    <property type="entry name" value="HELICASE_ATP_BIND_1"/>
    <property type="match status" value="1"/>
</dbReference>
<dbReference type="SUPFAM" id="SSF52540">
    <property type="entry name" value="P-loop containing nucleoside triphosphate hydrolases"/>
    <property type="match status" value="2"/>
</dbReference>
<dbReference type="GO" id="GO:0004386">
    <property type="term" value="F:helicase activity"/>
    <property type="evidence" value="ECO:0007669"/>
    <property type="project" value="UniProtKB-KW"/>
</dbReference>
<protein>
    <submittedName>
        <fullName evidence="7">Helicase</fullName>
    </submittedName>
</protein>
<comment type="caution">
    <text evidence="7">The sequence shown here is derived from an EMBL/GenBank/DDBJ whole genome shotgun (WGS) entry which is preliminary data.</text>
</comment>
<dbReference type="Gene3D" id="3.40.50.10810">
    <property type="entry name" value="Tandem AAA-ATPase domain"/>
    <property type="match status" value="1"/>
</dbReference>
<dbReference type="OrthoDB" id="9814088at2"/>
<keyword evidence="2" id="KW-0378">Hydrolase</keyword>
<dbReference type="InterPro" id="IPR057342">
    <property type="entry name" value="DEXDc_RapA"/>
</dbReference>
<organism evidence="7 8">
    <name type="scientific">Alteraurantiacibacter aestuarii</name>
    <dbReference type="NCBI Taxonomy" id="650004"/>
    <lineage>
        <taxon>Bacteria</taxon>
        <taxon>Pseudomonadati</taxon>
        <taxon>Pseudomonadota</taxon>
        <taxon>Alphaproteobacteria</taxon>
        <taxon>Sphingomonadales</taxon>
        <taxon>Erythrobacteraceae</taxon>
        <taxon>Alteraurantiacibacter</taxon>
    </lineage>
</organism>
<feature type="domain" description="Helicase C-terminal" evidence="6">
    <location>
        <begin position="438"/>
        <end position="597"/>
    </location>
</feature>
<dbReference type="InterPro" id="IPR049730">
    <property type="entry name" value="SNF2/RAD54-like_C"/>
</dbReference>
<dbReference type="SMART" id="SM00490">
    <property type="entry name" value="HELICc"/>
    <property type="match status" value="1"/>
</dbReference>
<keyword evidence="8" id="KW-1185">Reference proteome</keyword>
<dbReference type="CDD" id="cd18793">
    <property type="entry name" value="SF2_C_SNF"/>
    <property type="match status" value="1"/>
</dbReference>
<dbReference type="PANTHER" id="PTHR45766:SF6">
    <property type="entry name" value="SWI_SNF-RELATED MATRIX-ASSOCIATED ACTIN-DEPENDENT REGULATOR OF CHROMATIN SUBFAMILY A-LIKE PROTEIN 1"/>
    <property type="match status" value="1"/>
</dbReference>
<feature type="domain" description="Helicase ATP-binding" evidence="5">
    <location>
        <begin position="90"/>
        <end position="263"/>
    </location>
</feature>
<dbReference type="AlphaFoldDB" id="A0A844ZHC0"/>
<proteinExistence type="predicted"/>
<evidence type="ECO:0000259" key="6">
    <source>
        <dbReference type="PROSITE" id="PS51194"/>
    </source>
</evidence>
<evidence type="ECO:0000313" key="7">
    <source>
        <dbReference type="EMBL" id="MXO87235.1"/>
    </source>
</evidence>
<dbReference type="Gene3D" id="3.40.50.300">
    <property type="entry name" value="P-loop containing nucleotide triphosphate hydrolases"/>
    <property type="match status" value="1"/>
</dbReference>
<dbReference type="CDD" id="cd18011">
    <property type="entry name" value="DEXDc_RapA"/>
    <property type="match status" value="1"/>
</dbReference>
<dbReference type="PROSITE" id="PS51194">
    <property type="entry name" value="HELICASE_CTER"/>
    <property type="match status" value="1"/>
</dbReference>
<dbReference type="InterPro" id="IPR000330">
    <property type="entry name" value="SNF2_N"/>
</dbReference>
<evidence type="ECO:0000259" key="5">
    <source>
        <dbReference type="PROSITE" id="PS51192"/>
    </source>
</evidence>
<dbReference type="Proteomes" id="UP000435243">
    <property type="component" value="Unassembled WGS sequence"/>
</dbReference>
<dbReference type="InterPro" id="IPR027417">
    <property type="entry name" value="P-loop_NTPase"/>
</dbReference>
<dbReference type="InterPro" id="IPR014001">
    <property type="entry name" value="Helicase_ATP-bd"/>
</dbReference>
<gene>
    <name evidence="7" type="ORF">GRI32_00595</name>
</gene>
<keyword evidence="3 7" id="KW-0347">Helicase</keyword>
<evidence type="ECO:0000313" key="8">
    <source>
        <dbReference type="Proteomes" id="UP000435243"/>
    </source>
</evidence>
<dbReference type="EMBL" id="WTYY01000001">
    <property type="protein sequence ID" value="MXO87235.1"/>
    <property type="molecule type" value="Genomic_DNA"/>
</dbReference>
<evidence type="ECO:0000256" key="3">
    <source>
        <dbReference type="ARBA" id="ARBA00022806"/>
    </source>
</evidence>
<evidence type="ECO:0000256" key="4">
    <source>
        <dbReference type="ARBA" id="ARBA00022840"/>
    </source>
</evidence>
<dbReference type="Pfam" id="PF00176">
    <property type="entry name" value="SNF2-rel_dom"/>
    <property type="match status" value="1"/>
</dbReference>
<dbReference type="PANTHER" id="PTHR45766">
    <property type="entry name" value="DNA ANNEALING HELICASE AND ENDONUCLEASE ZRANB3 FAMILY MEMBER"/>
    <property type="match status" value="1"/>
</dbReference>
<keyword evidence="1" id="KW-0547">Nucleotide-binding</keyword>
<dbReference type="GO" id="GO:0016787">
    <property type="term" value="F:hydrolase activity"/>
    <property type="evidence" value="ECO:0007669"/>
    <property type="project" value="UniProtKB-KW"/>
</dbReference>
<dbReference type="InterPro" id="IPR038718">
    <property type="entry name" value="SNF2-like_sf"/>
</dbReference>
<evidence type="ECO:0000256" key="2">
    <source>
        <dbReference type="ARBA" id="ARBA00022801"/>
    </source>
</evidence>
<dbReference type="SMART" id="SM00487">
    <property type="entry name" value="DEXDc"/>
    <property type="match status" value="1"/>
</dbReference>